<protein>
    <submittedName>
        <fullName evidence="1">Uncharacterized protein</fullName>
    </submittedName>
</protein>
<comment type="caution">
    <text evidence="1">The sequence shown here is derived from an EMBL/GenBank/DDBJ whole genome shotgun (WGS) entry which is preliminary data.</text>
</comment>
<organism evidence="1">
    <name type="scientific">mine drainage metagenome</name>
    <dbReference type="NCBI Taxonomy" id="410659"/>
    <lineage>
        <taxon>unclassified sequences</taxon>
        <taxon>metagenomes</taxon>
        <taxon>ecological metagenomes</taxon>
    </lineage>
</organism>
<evidence type="ECO:0000313" key="1">
    <source>
        <dbReference type="EMBL" id="OIQ72766.1"/>
    </source>
</evidence>
<sequence length="84" mass="9358">MLGLVQIDQRPAIGGNLCHHRLEVGIFAAQRGNLARPRARIQPRFEKLETANDLLKFIHRNHEGLLPCPLACVKGLCPCSFFLG</sequence>
<dbReference type="EMBL" id="MLJW01003137">
    <property type="protein sequence ID" value="OIQ72766.1"/>
    <property type="molecule type" value="Genomic_DNA"/>
</dbReference>
<reference evidence="1" key="1">
    <citation type="submission" date="2016-10" db="EMBL/GenBank/DDBJ databases">
        <title>Sequence of Gallionella enrichment culture.</title>
        <authorList>
            <person name="Poehlein A."/>
            <person name="Muehling M."/>
            <person name="Daniel R."/>
        </authorList>
    </citation>
    <scope>NUCLEOTIDE SEQUENCE</scope>
</reference>
<dbReference type="AlphaFoldDB" id="A0A1J5PMJ9"/>
<name>A0A1J5PMJ9_9ZZZZ</name>
<gene>
    <name evidence="1" type="ORF">GALL_456010</name>
</gene>
<accession>A0A1J5PMJ9</accession>
<proteinExistence type="predicted"/>